<dbReference type="Gene3D" id="3.40.190.120">
    <property type="entry name" value="Osmoprotection protein (prox), domain 2"/>
    <property type="match status" value="1"/>
</dbReference>
<dbReference type="InterPro" id="IPR007210">
    <property type="entry name" value="ABC_Gly_betaine_transp_sub-bd"/>
</dbReference>
<dbReference type="Proteomes" id="UP000037729">
    <property type="component" value="Unassembled WGS sequence"/>
</dbReference>
<evidence type="ECO:0000313" key="2">
    <source>
        <dbReference type="EMBL" id="KOX93737.1"/>
    </source>
</evidence>
<dbReference type="Gene3D" id="3.40.190.10">
    <property type="entry name" value="Periplasmic binding protein-like II"/>
    <property type="match status" value="1"/>
</dbReference>
<keyword evidence="3" id="KW-1185">Reference proteome</keyword>
<protein>
    <submittedName>
        <fullName evidence="2">ABC transporter</fullName>
    </submittedName>
</protein>
<gene>
    <name evidence="2" type="ORF">AMS69_07390</name>
</gene>
<dbReference type="GO" id="GO:0022857">
    <property type="term" value="F:transmembrane transporter activity"/>
    <property type="evidence" value="ECO:0007669"/>
    <property type="project" value="InterPro"/>
</dbReference>
<dbReference type="AlphaFoldDB" id="A0A0M9AK70"/>
<dbReference type="RefSeq" id="WP_238378357.1">
    <property type="nucleotide sequence ID" value="NZ_JAWJXX010000016.1"/>
</dbReference>
<sequence length="339" mass="36876">MVDERRQPWTGSRRRLLGMLATGGTATLVGCSSGGDTESSTVESGDEAAGSVNGSLSVVVSSKGYTEQLNLGYIAYELLASNTSANLVDETGFGGNAAHAEAYQAGDIHAYYDYMGSLWATHPPSHDEADFETPDEQYEALKSEMESEHPIRILDRADWQNTWAVFIREDAIEGTGIETISDLAGYVNDGNYDIRPAFGDGFRTRSDGFDALVEYYGFEAEHVARWETEQEFIEAASAQAAGTAVDEGYADLSFGYSTSAWLTTVEDIVYLDDDRNFWPFFHPVGVVHEDVATDAVVSALNKMPDAIPDAKTMQELNSHATEVGSQQAVVDHLKANGFI</sequence>
<dbReference type="EMBL" id="LIUF01000002">
    <property type="protein sequence ID" value="KOX93737.1"/>
    <property type="molecule type" value="Genomic_DNA"/>
</dbReference>
<dbReference type="Pfam" id="PF04069">
    <property type="entry name" value="OpuAC"/>
    <property type="match status" value="1"/>
</dbReference>
<evidence type="ECO:0000259" key="1">
    <source>
        <dbReference type="Pfam" id="PF04069"/>
    </source>
</evidence>
<accession>A0A0M9AK70</accession>
<dbReference type="STRING" id="1705562.AMS69_07390"/>
<evidence type="ECO:0000313" key="3">
    <source>
        <dbReference type="Proteomes" id="UP000037729"/>
    </source>
</evidence>
<dbReference type="GO" id="GO:0043190">
    <property type="term" value="C:ATP-binding cassette (ABC) transporter complex"/>
    <property type="evidence" value="ECO:0007669"/>
    <property type="project" value="InterPro"/>
</dbReference>
<dbReference type="SUPFAM" id="SSF53850">
    <property type="entry name" value="Periplasmic binding protein-like II"/>
    <property type="match status" value="1"/>
</dbReference>
<dbReference type="PATRIC" id="fig|1705562.3.peg.2546"/>
<comment type="caution">
    <text evidence="2">The sequence shown here is derived from an EMBL/GenBank/DDBJ whole genome shotgun (WGS) entry which is preliminary data.</text>
</comment>
<dbReference type="PROSITE" id="PS51257">
    <property type="entry name" value="PROKAR_LIPOPROTEIN"/>
    <property type="match status" value="1"/>
</dbReference>
<name>A0A0M9AK70_9EURY</name>
<reference evidence="2 3" key="1">
    <citation type="submission" date="2015-08" db="EMBL/GenBank/DDBJ databases">
        <title>Genomes of Isolates from Cabo Rojo, PR.</title>
        <authorList>
            <person name="Sanchez-Nieves R.L."/>
            <person name="Montalvo-Rodriguez R."/>
        </authorList>
    </citation>
    <scope>NUCLEOTIDE SEQUENCE [LARGE SCALE GENOMIC DNA]</scope>
    <source>
        <strain evidence="2 3">SL3</strain>
    </source>
</reference>
<proteinExistence type="predicted"/>
<organism evidence="2 3">
    <name type="scientific">Haloarcula rubripromontorii</name>
    <dbReference type="NCBI Taxonomy" id="1705562"/>
    <lineage>
        <taxon>Archaea</taxon>
        <taxon>Methanobacteriati</taxon>
        <taxon>Methanobacteriota</taxon>
        <taxon>Stenosarchaea group</taxon>
        <taxon>Halobacteria</taxon>
        <taxon>Halobacteriales</taxon>
        <taxon>Haloarculaceae</taxon>
        <taxon>Haloarcula</taxon>
    </lineage>
</organism>
<feature type="domain" description="ABC-type glycine betaine transport system substrate-binding" evidence="1">
    <location>
        <begin position="57"/>
        <end position="327"/>
    </location>
</feature>